<dbReference type="AlphaFoldDB" id="A0A563VQ60"/>
<protein>
    <submittedName>
        <fullName evidence="2">ABC-2 type transporter</fullName>
    </submittedName>
</protein>
<gene>
    <name evidence="2" type="ORF">H1P_2070012</name>
</gene>
<dbReference type="Pfam" id="PF12679">
    <property type="entry name" value="ABC2_membrane_2"/>
    <property type="match status" value="1"/>
</dbReference>
<accession>A0A563VQ60</accession>
<dbReference type="Proteomes" id="UP000320055">
    <property type="component" value="Unassembled WGS sequence"/>
</dbReference>
<dbReference type="RefSeq" id="WP_144871848.1">
    <property type="nucleotide sequence ID" value="NZ_LR213956.1"/>
</dbReference>
<feature type="transmembrane region" description="Helical" evidence="1">
    <location>
        <begin position="237"/>
        <end position="258"/>
    </location>
</feature>
<dbReference type="GO" id="GO:0005886">
    <property type="term" value="C:plasma membrane"/>
    <property type="evidence" value="ECO:0007669"/>
    <property type="project" value="UniProtKB-SubCell"/>
</dbReference>
<organism evidence="2 3">
    <name type="scientific">Hyella patelloides LEGE 07179</name>
    <dbReference type="NCBI Taxonomy" id="945734"/>
    <lineage>
        <taxon>Bacteria</taxon>
        <taxon>Bacillati</taxon>
        <taxon>Cyanobacteriota</taxon>
        <taxon>Cyanophyceae</taxon>
        <taxon>Pleurocapsales</taxon>
        <taxon>Hyellaceae</taxon>
        <taxon>Hyella</taxon>
    </lineage>
</organism>
<evidence type="ECO:0000313" key="2">
    <source>
        <dbReference type="EMBL" id="VEP13602.1"/>
    </source>
</evidence>
<dbReference type="GO" id="GO:0140359">
    <property type="term" value="F:ABC-type transporter activity"/>
    <property type="evidence" value="ECO:0007669"/>
    <property type="project" value="InterPro"/>
</dbReference>
<evidence type="ECO:0000256" key="1">
    <source>
        <dbReference type="SAM" id="Phobius"/>
    </source>
</evidence>
<name>A0A563VQ60_9CYAN</name>
<feature type="transmembrane region" description="Helical" evidence="1">
    <location>
        <begin position="21"/>
        <end position="42"/>
    </location>
</feature>
<dbReference type="PANTHER" id="PTHR43471">
    <property type="entry name" value="ABC TRANSPORTER PERMEASE"/>
    <property type="match status" value="1"/>
</dbReference>
<evidence type="ECO:0000313" key="3">
    <source>
        <dbReference type="Proteomes" id="UP000320055"/>
    </source>
</evidence>
<feature type="transmembrane region" description="Helical" evidence="1">
    <location>
        <begin position="111"/>
        <end position="136"/>
    </location>
</feature>
<keyword evidence="3" id="KW-1185">Reference proteome</keyword>
<reference evidence="2 3" key="1">
    <citation type="submission" date="2019-01" db="EMBL/GenBank/DDBJ databases">
        <authorList>
            <person name="Brito A."/>
        </authorList>
    </citation>
    <scope>NUCLEOTIDE SEQUENCE [LARGE SCALE GENOMIC DNA]</scope>
    <source>
        <strain evidence="2">1</strain>
    </source>
</reference>
<dbReference type="OrthoDB" id="9794512at2"/>
<keyword evidence="1" id="KW-0472">Membrane</keyword>
<dbReference type="EMBL" id="CAACVJ010000121">
    <property type="protein sequence ID" value="VEP13602.1"/>
    <property type="molecule type" value="Genomic_DNA"/>
</dbReference>
<feature type="transmembrane region" description="Helical" evidence="1">
    <location>
        <begin position="184"/>
        <end position="204"/>
    </location>
</feature>
<keyword evidence="1" id="KW-0812">Transmembrane</keyword>
<sequence>MVSNLLAIFQKELQSYFASPLAYIVASIFWLIAGSYMVGMLLGEQGLIQQVAFSDQSGLVSQPIDVAYIFLNSFFSVLGSLCLFILPILSMGLYTEERKRGTLELLATSPIYNWVVALGKLLGIVTFFIFIIAPFLLYEAIIFSAAEPPIPATVPLLAHGGLILFATAILAWGMFISSLTSNNIISAILTFALLLFLWIVDIIAQDIGGVIGENLQHLSLLESYNNLIQGVFELSDLVLLLSYIWLGVFLTAQSVEILRFTRK</sequence>
<feature type="transmembrane region" description="Helical" evidence="1">
    <location>
        <begin position="66"/>
        <end position="90"/>
    </location>
</feature>
<feature type="transmembrane region" description="Helical" evidence="1">
    <location>
        <begin position="156"/>
        <end position="177"/>
    </location>
</feature>
<keyword evidence="1" id="KW-1133">Transmembrane helix</keyword>
<proteinExistence type="predicted"/>